<proteinExistence type="predicted"/>
<dbReference type="KEGG" id="nia:A8C56_16890"/>
<protein>
    <submittedName>
        <fullName evidence="1">Uncharacterized protein</fullName>
    </submittedName>
</protein>
<sequence>MRAKVLIFLIINKFVFKTQKPASNNAQRGIIFLTKAFVLYSITINHTTVMKPLPALQLALLLTLQCLQASNAHRHFRRAEFLRRRK</sequence>
<dbReference type="AlphaFoldDB" id="A0A1A9I6V0"/>
<reference evidence="1 2" key="1">
    <citation type="submission" date="2016-05" db="EMBL/GenBank/DDBJ databases">
        <title>Niabella ginsenosidivorans BS26 whole genome sequencing.</title>
        <authorList>
            <person name="Im W.T."/>
            <person name="Siddiqi M.Z."/>
        </authorList>
    </citation>
    <scope>NUCLEOTIDE SEQUENCE [LARGE SCALE GENOMIC DNA]</scope>
    <source>
        <strain evidence="1 2">BS26</strain>
    </source>
</reference>
<dbReference type="Proteomes" id="UP000077667">
    <property type="component" value="Chromosome"/>
</dbReference>
<evidence type="ECO:0000313" key="2">
    <source>
        <dbReference type="Proteomes" id="UP000077667"/>
    </source>
</evidence>
<organism evidence="1 2">
    <name type="scientific">Niabella ginsenosidivorans</name>
    <dbReference type="NCBI Taxonomy" id="1176587"/>
    <lineage>
        <taxon>Bacteria</taxon>
        <taxon>Pseudomonadati</taxon>
        <taxon>Bacteroidota</taxon>
        <taxon>Chitinophagia</taxon>
        <taxon>Chitinophagales</taxon>
        <taxon>Chitinophagaceae</taxon>
        <taxon>Niabella</taxon>
    </lineage>
</organism>
<name>A0A1A9I6V0_9BACT</name>
<gene>
    <name evidence="1" type="ORF">A8C56_16890</name>
</gene>
<dbReference type="EMBL" id="CP015772">
    <property type="protein sequence ID" value="ANH82421.1"/>
    <property type="molecule type" value="Genomic_DNA"/>
</dbReference>
<accession>A0A1A9I6V0</accession>
<keyword evidence="2" id="KW-1185">Reference proteome</keyword>
<evidence type="ECO:0000313" key="1">
    <source>
        <dbReference type="EMBL" id="ANH82421.1"/>
    </source>
</evidence>
<dbReference type="STRING" id="1176587.A8C56_16890"/>